<organism evidence="2 3">
    <name type="scientific">Thermococcus siculi</name>
    <dbReference type="NCBI Taxonomy" id="72803"/>
    <lineage>
        <taxon>Archaea</taxon>
        <taxon>Methanobacteriati</taxon>
        <taxon>Methanobacteriota</taxon>
        <taxon>Thermococci</taxon>
        <taxon>Thermococcales</taxon>
        <taxon>Thermococcaceae</taxon>
        <taxon>Thermococcus</taxon>
    </lineage>
</organism>
<feature type="transmembrane region" description="Helical" evidence="1">
    <location>
        <begin position="238"/>
        <end position="259"/>
    </location>
</feature>
<name>A0A2Z2MY19_9EURY</name>
<dbReference type="AlphaFoldDB" id="A0A2Z2MY19"/>
<evidence type="ECO:0000256" key="1">
    <source>
        <dbReference type="SAM" id="Phobius"/>
    </source>
</evidence>
<dbReference type="RefSeq" id="WP_088856106.1">
    <property type="nucleotide sequence ID" value="NZ_CP015103.1"/>
</dbReference>
<dbReference type="Proteomes" id="UP000250125">
    <property type="component" value="Chromosome"/>
</dbReference>
<keyword evidence="3" id="KW-1185">Reference proteome</keyword>
<keyword evidence="1" id="KW-0472">Membrane</keyword>
<proteinExistence type="predicted"/>
<evidence type="ECO:0000313" key="3">
    <source>
        <dbReference type="Proteomes" id="UP000250125"/>
    </source>
</evidence>
<gene>
    <name evidence="2" type="ORF">A3L11_06385</name>
</gene>
<reference evidence="2 3" key="1">
    <citation type="submission" date="2016-04" db="EMBL/GenBank/DDBJ databases">
        <title>Complete genome sequence of Thermococcus siculi type strain RG-20.</title>
        <authorList>
            <person name="Oger P.M."/>
        </authorList>
    </citation>
    <scope>NUCLEOTIDE SEQUENCE [LARGE SCALE GENOMIC DNA]</scope>
    <source>
        <strain evidence="2 3">RG-20</strain>
    </source>
</reference>
<dbReference type="GeneID" id="33317849"/>
<feature type="transmembrane region" description="Helical" evidence="1">
    <location>
        <begin position="198"/>
        <end position="217"/>
    </location>
</feature>
<feature type="transmembrane region" description="Helical" evidence="1">
    <location>
        <begin position="265"/>
        <end position="289"/>
    </location>
</feature>
<protein>
    <submittedName>
        <fullName evidence="2">Uncharacterized protein</fullName>
    </submittedName>
</protein>
<dbReference type="KEGG" id="tsl:A3L11_06385"/>
<dbReference type="EMBL" id="CP015103">
    <property type="protein sequence ID" value="ASJ08870.1"/>
    <property type="molecule type" value="Genomic_DNA"/>
</dbReference>
<keyword evidence="1" id="KW-0812">Transmembrane</keyword>
<accession>A0A2Z2MY19</accession>
<feature type="transmembrane region" description="Helical" evidence="1">
    <location>
        <begin position="164"/>
        <end position="192"/>
    </location>
</feature>
<feature type="transmembrane region" description="Helical" evidence="1">
    <location>
        <begin position="121"/>
        <end position="144"/>
    </location>
</feature>
<dbReference type="OrthoDB" id="97457at2157"/>
<sequence length="308" mass="34361">METRGIEVERTLKDRKFLGLLVIVLLITYALPFPLISGFLEDYEKTREILKQMEQENDAITCHQVYSVNPEFFGSHGMDCDNTYYRPNETTVSCCGMSVYRDTYWEYIRAKDSLRRELPRFIAFVIWVIMSILAFSYALVDAAVKSQEESFSLKESVLSGFRALPALIASEFIVFLALLLVLIVLAIPLAIFGTIGGILVGILAAPAFALVVPIYYFERKIGPVHEIWKVIRNNTGGYIVLGLLLTLFDTITTLQYGHYLGIGTLLIMIAVGAPRYILNSVGALVVYLGTGEATGSETKEGQRIESEA</sequence>
<evidence type="ECO:0000313" key="2">
    <source>
        <dbReference type="EMBL" id="ASJ08870.1"/>
    </source>
</evidence>
<feature type="transmembrane region" description="Helical" evidence="1">
    <location>
        <begin position="20"/>
        <end position="40"/>
    </location>
</feature>
<keyword evidence="1" id="KW-1133">Transmembrane helix</keyword>